<keyword evidence="2" id="KW-0012">Acyltransferase</keyword>
<dbReference type="GO" id="GO:0016747">
    <property type="term" value="F:acyltransferase activity, transferring groups other than amino-acyl groups"/>
    <property type="evidence" value="ECO:0007669"/>
    <property type="project" value="InterPro"/>
</dbReference>
<dbReference type="Pfam" id="PF13302">
    <property type="entry name" value="Acetyltransf_3"/>
    <property type="match status" value="1"/>
</dbReference>
<dbReference type="PANTHER" id="PTHR43792:SF8">
    <property type="entry name" value="[RIBOSOMAL PROTEIN US5]-ALANINE N-ACETYLTRANSFERASE"/>
    <property type="match status" value="1"/>
</dbReference>
<dbReference type="InterPro" id="IPR051531">
    <property type="entry name" value="N-acetyltransferase"/>
</dbReference>
<reference evidence="5" key="2">
    <citation type="submission" date="2020-09" db="EMBL/GenBank/DDBJ databases">
        <authorList>
            <person name="Sun Q."/>
            <person name="Ohkuma M."/>
        </authorList>
    </citation>
    <scope>NUCLEOTIDE SEQUENCE</scope>
    <source>
        <strain evidence="5">JCM 14371</strain>
    </source>
</reference>
<gene>
    <name evidence="5" type="ORF">GCM10008939_07860</name>
</gene>
<accession>A0A917P827</accession>
<dbReference type="EMBL" id="BMOE01000001">
    <property type="protein sequence ID" value="GGJ66246.1"/>
    <property type="molecule type" value="Genomic_DNA"/>
</dbReference>
<sequence>MTAVPPAFPGTLALPLTHPRSGKVYTLTRADALQDTPELRADLTAACNEPLIYDWLFRERCGGQPYSDADAAAFLAWLRAGWRDGTHFVFALQSPCGRTVGALDIKSADTDAAEIGYWLSARHSGLMTLAVQALEDVARQAGYRALYARVRPGNARSLNVTARAGWTDAGLEADGHHRRFTRALR</sequence>
<evidence type="ECO:0000256" key="2">
    <source>
        <dbReference type="ARBA" id="ARBA00023315"/>
    </source>
</evidence>
<dbReference type="InterPro" id="IPR016181">
    <property type="entry name" value="Acyl_CoA_acyltransferase"/>
</dbReference>
<dbReference type="Gene3D" id="3.40.630.30">
    <property type="match status" value="1"/>
</dbReference>
<feature type="domain" description="N-acetyltransferase" evidence="4">
    <location>
        <begin position="37"/>
        <end position="185"/>
    </location>
</feature>
<dbReference type="PROSITE" id="PS51186">
    <property type="entry name" value="GNAT"/>
    <property type="match status" value="1"/>
</dbReference>
<dbReference type="SUPFAM" id="SSF55729">
    <property type="entry name" value="Acyl-CoA N-acyltransferases (Nat)"/>
    <property type="match status" value="1"/>
</dbReference>
<proteinExistence type="inferred from homology"/>
<evidence type="ECO:0000259" key="4">
    <source>
        <dbReference type="PROSITE" id="PS51186"/>
    </source>
</evidence>
<dbReference type="RefSeq" id="WP_188960875.1">
    <property type="nucleotide sequence ID" value="NZ_BMOE01000001.1"/>
</dbReference>
<evidence type="ECO:0000256" key="1">
    <source>
        <dbReference type="ARBA" id="ARBA00022679"/>
    </source>
</evidence>
<evidence type="ECO:0000313" key="6">
    <source>
        <dbReference type="Proteomes" id="UP000635726"/>
    </source>
</evidence>
<dbReference type="Proteomes" id="UP000635726">
    <property type="component" value="Unassembled WGS sequence"/>
</dbReference>
<name>A0A917P827_9DEIO</name>
<keyword evidence="1" id="KW-0808">Transferase</keyword>
<organism evidence="5 6">
    <name type="scientific">Deinococcus aquiradiocola</name>
    <dbReference type="NCBI Taxonomy" id="393059"/>
    <lineage>
        <taxon>Bacteria</taxon>
        <taxon>Thermotogati</taxon>
        <taxon>Deinococcota</taxon>
        <taxon>Deinococci</taxon>
        <taxon>Deinococcales</taxon>
        <taxon>Deinococcaceae</taxon>
        <taxon>Deinococcus</taxon>
    </lineage>
</organism>
<evidence type="ECO:0000256" key="3">
    <source>
        <dbReference type="ARBA" id="ARBA00038502"/>
    </source>
</evidence>
<reference evidence="5" key="1">
    <citation type="journal article" date="2014" name="Int. J. Syst. Evol. Microbiol.">
        <title>Complete genome sequence of Corynebacterium casei LMG S-19264T (=DSM 44701T), isolated from a smear-ripened cheese.</title>
        <authorList>
            <consortium name="US DOE Joint Genome Institute (JGI-PGF)"/>
            <person name="Walter F."/>
            <person name="Albersmeier A."/>
            <person name="Kalinowski J."/>
            <person name="Ruckert C."/>
        </authorList>
    </citation>
    <scope>NUCLEOTIDE SEQUENCE</scope>
    <source>
        <strain evidence="5">JCM 14371</strain>
    </source>
</reference>
<keyword evidence="6" id="KW-1185">Reference proteome</keyword>
<comment type="similarity">
    <text evidence="3">Belongs to the acetyltransferase family. RimJ subfamily.</text>
</comment>
<comment type="caution">
    <text evidence="5">The sequence shown here is derived from an EMBL/GenBank/DDBJ whole genome shotgun (WGS) entry which is preliminary data.</text>
</comment>
<protein>
    <recommendedName>
        <fullName evidence="4">N-acetyltransferase domain-containing protein</fullName>
    </recommendedName>
</protein>
<dbReference type="PANTHER" id="PTHR43792">
    <property type="entry name" value="GNAT FAMILY, PUTATIVE (AFU_ORTHOLOGUE AFUA_3G00765)-RELATED-RELATED"/>
    <property type="match status" value="1"/>
</dbReference>
<dbReference type="InterPro" id="IPR000182">
    <property type="entry name" value="GNAT_dom"/>
</dbReference>
<dbReference type="AlphaFoldDB" id="A0A917P827"/>
<evidence type="ECO:0000313" key="5">
    <source>
        <dbReference type="EMBL" id="GGJ66246.1"/>
    </source>
</evidence>